<evidence type="ECO:0000256" key="4">
    <source>
        <dbReference type="ARBA" id="ARBA00023002"/>
    </source>
</evidence>
<dbReference type="Gene3D" id="3.40.50.920">
    <property type="match status" value="1"/>
</dbReference>
<evidence type="ECO:0000313" key="14">
    <source>
        <dbReference type="Proteomes" id="UP000295060"/>
    </source>
</evidence>
<evidence type="ECO:0000256" key="6">
    <source>
        <dbReference type="ARBA" id="ARBA00023317"/>
    </source>
</evidence>
<comment type="caution">
    <text evidence="13">The sequence shown here is derived from an EMBL/GenBank/DDBJ whole genome shotgun (WGS) entry which is preliminary data.</text>
</comment>
<protein>
    <recommendedName>
        <fullName evidence="3 8">Pyruvate dehydrogenase E1 component</fullName>
        <ecNumber evidence="2 8">1.2.4.1</ecNumber>
    </recommendedName>
</protein>
<dbReference type="PANTHER" id="PTHR43825:SF3">
    <property type="entry name" value="PYRUVATE DEHYDROGENASE E1 COMPONENT"/>
    <property type="match status" value="1"/>
</dbReference>
<dbReference type="PANTHER" id="PTHR43825">
    <property type="entry name" value="PYRUVATE DEHYDROGENASE E1 COMPONENT"/>
    <property type="match status" value="1"/>
</dbReference>
<comment type="function">
    <text evidence="8">Component of the pyruvate dehydrogenase (PDH) complex, that catalyzes the overall conversion of pyruvate to acetyl-CoA and CO(2).</text>
</comment>
<dbReference type="InterPro" id="IPR005474">
    <property type="entry name" value="Transketolase_N"/>
</dbReference>
<comment type="cofactor">
    <cofactor evidence="1 8">
        <name>thiamine diphosphate</name>
        <dbReference type="ChEBI" id="CHEBI:58937"/>
    </cofactor>
</comment>
<dbReference type="Pfam" id="PF22613">
    <property type="entry name" value="Transketolase_C_1"/>
    <property type="match status" value="1"/>
</dbReference>
<feature type="region of interest" description="Disordered" evidence="9">
    <location>
        <begin position="1"/>
        <end position="21"/>
    </location>
</feature>
<evidence type="ECO:0000256" key="9">
    <source>
        <dbReference type="SAM" id="MobiDB-lite"/>
    </source>
</evidence>
<proteinExistence type="predicted"/>
<dbReference type="Gene3D" id="3.40.50.970">
    <property type="match status" value="2"/>
</dbReference>
<evidence type="ECO:0000256" key="2">
    <source>
        <dbReference type="ARBA" id="ARBA00012281"/>
    </source>
</evidence>
<dbReference type="InterPro" id="IPR035807">
    <property type="entry name" value="PDC_E1_N"/>
</dbReference>
<keyword evidence="14" id="KW-1185">Reference proteome</keyword>
<evidence type="ECO:0000259" key="10">
    <source>
        <dbReference type="Pfam" id="PF00456"/>
    </source>
</evidence>
<comment type="catalytic activity">
    <reaction evidence="7 8">
        <text>N(6)-[(R)-lipoyl]-L-lysyl-[protein] + pyruvate + H(+) = N(6)-[(R)-S(8)-acetyldihydrolipoyl]-L-lysyl-[protein] + CO2</text>
        <dbReference type="Rhea" id="RHEA:19189"/>
        <dbReference type="Rhea" id="RHEA-COMP:10474"/>
        <dbReference type="Rhea" id="RHEA-COMP:10478"/>
        <dbReference type="ChEBI" id="CHEBI:15361"/>
        <dbReference type="ChEBI" id="CHEBI:15378"/>
        <dbReference type="ChEBI" id="CHEBI:16526"/>
        <dbReference type="ChEBI" id="CHEBI:83099"/>
        <dbReference type="ChEBI" id="CHEBI:83111"/>
        <dbReference type="EC" id="1.2.4.1"/>
    </reaction>
</comment>
<dbReference type="InterPro" id="IPR055152">
    <property type="entry name" value="Transketolase-like_C_2"/>
</dbReference>
<dbReference type="SUPFAM" id="SSF52922">
    <property type="entry name" value="TK C-terminal domain-like"/>
    <property type="match status" value="1"/>
</dbReference>
<evidence type="ECO:0000259" key="12">
    <source>
        <dbReference type="Pfam" id="PF22613"/>
    </source>
</evidence>
<evidence type="ECO:0000256" key="1">
    <source>
        <dbReference type="ARBA" id="ARBA00001964"/>
    </source>
</evidence>
<keyword evidence="4 8" id="KW-0560">Oxidoreductase</keyword>
<dbReference type="InterPro" id="IPR029061">
    <property type="entry name" value="THDP-binding"/>
</dbReference>
<dbReference type="CDD" id="cd02017">
    <property type="entry name" value="TPP_E1_EcPDC_like"/>
    <property type="match status" value="1"/>
</dbReference>
<evidence type="ECO:0000256" key="7">
    <source>
        <dbReference type="ARBA" id="ARBA00051231"/>
    </source>
</evidence>
<dbReference type="InterPro" id="IPR009014">
    <property type="entry name" value="Transketo_C/PFOR_II"/>
</dbReference>
<dbReference type="SUPFAM" id="SSF52518">
    <property type="entry name" value="Thiamin diphosphate-binding fold (THDP-binding)"/>
    <property type="match status" value="2"/>
</dbReference>
<keyword evidence="6 8" id="KW-0670">Pyruvate</keyword>
<organism evidence="13 14">
    <name type="scientific">Kribbella pratensis</name>
    <dbReference type="NCBI Taxonomy" id="2512112"/>
    <lineage>
        <taxon>Bacteria</taxon>
        <taxon>Bacillati</taxon>
        <taxon>Actinomycetota</taxon>
        <taxon>Actinomycetes</taxon>
        <taxon>Propionibacteriales</taxon>
        <taxon>Kribbellaceae</taxon>
        <taxon>Kribbella</taxon>
    </lineage>
</organism>
<evidence type="ECO:0000313" key="13">
    <source>
        <dbReference type="EMBL" id="TDW94410.1"/>
    </source>
</evidence>
<feature type="domain" description="Pyruvate dehydrogenase E1 component middle" evidence="11">
    <location>
        <begin position="509"/>
        <end position="720"/>
    </location>
</feature>
<gene>
    <name evidence="13" type="ORF">EV137_1716</name>
</gene>
<name>A0ABY2FMP9_9ACTN</name>
<dbReference type="NCBIfam" id="TIGR00759">
    <property type="entry name" value="aceE"/>
    <property type="match status" value="1"/>
</dbReference>
<dbReference type="Pfam" id="PF17831">
    <property type="entry name" value="PDH_E1_M"/>
    <property type="match status" value="1"/>
</dbReference>
<dbReference type="Proteomes" id="UP000295060">
    <property type="component" value="Unassembled WGS sequence"/>
</dbReference>
<keyword evidence="5 8" id="KW-0786">Thiamine pyrophosphate</keyword>
<dbReference type="EC" id="1.2.4.1" evidence="2 8"/>
<evidence type="ECO:0000256" key="3">
    <source>
        <dbReference type="ARBA" id="ARBA00017172"/>
    </source>
</evidence>
<dbReference type="InterPro" id="IPR041621">
    <property type="entry name" value="PDH_E1_M"/>
</dbReference>
<evidence type="ECO:0000256" key="8">
    <source>
        <dbReference type="PIRNR" id="PIRNR000156"/>
    </source>
</evidence>
<dbReference type="EMBL" id="SODU01000001">
    <property type="protein sequence ID" value="TDW94410.1"/>
    <property type="molecule type" value="Genomic_DNA"/>
</dbReference>
<feature type="domain" description="Transketolase N-terminal" evidence="10">
    <location>
        <begin position="142"/>
        <end position="313"/>
    </location>
</feature>
<reference evidence="13 14" key="1">
    <citation type="submission" date="2019-03" db="EMBL/GenBank/DDBJ databases">
        <title>Genomic Encyclopedia of Type Strains, Phase III (KMG-III): the genomes of soil and plant-associated and newly described type strains.</title>
        <authorList>
            <person name="Whitman W."/>
        </authorList>
    </citation>
    <scope>NUCLEOTIDE SEQUENCE [LARGE SCALE GENOMIC DNA]</scope>
    <source>
        <strain evidence="13 14">VKMAc-2574</strain>
    </source>
</reference>
<evidence type="ECO:0000259" key="11">
    <source>
        <dbReference type="Pfam" id="PF17831"/>
    </source>
</evidence>
<accession>A0ABY2FMP9</accession>
<dbReference type="InterPro" id="IPR051157">
    <property type="entry name" value="PDH/Transketolase"/>
</dbReference>
<feature type="domain" description="Transketolase-like C-terminal" evidence="12">
    <location>
        <begin position="739"/>
        <end position="875"/>
    </location>
</feature>
<dbReference type="Pfam" id="PF00456">
    <property type="entry name" value="Transketolase_N"/>
    <property type="match status" value="1"/>
</dbReference>
<dbReference type="InterPro" id="IPR004660">
    <property type="entry name" value="PDH_E1"/>
</dbReference>
<evidence type="ECO:0000256" key="5">
    <source>
        <dbReference type="ARBA" id="ARBA00023052"/>
    </source>
</evidence>
<dbReference type="PIRSF" id="PIRSF000156">
    <property type="entry name" value="Pyruvate_dh_E1"/>
    <property type="match status" value="1"/>
</dbReference>
<sequence>MASGHEPPAIITEGMPTQLPDIDPDETREWVESLDAVLDERGKARARYLMLKLIERARERQVGVPALRSTDYINSIPPEREPWFPGDEHIERRIRAFIRWNAAVMVSKANRKGLEVGGHIATYQSAASLYEVGFNHFFRGKDHPGGGDQIFIQGHASPGMYARAFLEGRLSTDQLDGFRQEVSRGPHNGLSSYPHPRLMPDFWEFPTVSMGLAALNSIYQARFNRYLHHRGIKDTSQQHVWAFLGDGEMGEPESLGAIGLAAREELDNLTFVINCNLQQLDGPVRGNGKVIQELEAFFRGAGWNVIKVIWGREWDNLLAQDHDGALVNKMNTTPDGQFQTYSVESGEYIRNNFFGGDQRLQQMVSNLSDEDLRKLPRGGHDYRKVYAAFKSATEHVGQPTVILAQTIKGWTIEALEGRNATHQMKKLTSDDLKAFRDRLYLPIDDSALEDAYNPPYFHPGTDSPEFQYMMERRKQLGGSLPQRRVAPKTSLKLPGDDVYKPLAKGSNSPVATTMALVRLFRDLMKDPEIGDRIVPIAPDEYRTFGMDSMFPTAKIYSPHGQQYEAVDRNLLLSYKESEQGQLLHEGISEAGAMGSMIAAGTAYATHGEPMIPFYIFYSMFGFQRTGDSLWALGDQLGRGFLVGATAGRTTLTGEGLQHADGHSPLLASTNPAAVHYDPGFAYEVAYIVKDGLRRMYGYGLDKDKPFGEDVFYYLTVYNEPVPQPAEPENLDVAGLLKGMYRFDEYQTAEGDDVPRVQLLGSGVALPWVRKAQQILAEEYSVAADIWSVTSWNELRRDAVAAEQHNLLHPDEPEQVPFVTEQLKDTKGPVVAVSDFMRAVQDQISRWVPNDYTSLGTDGWGLADTRAAARRHFQVDAESIVVAALEILAKRGDVKPEVAAEAARKYRIDDPTAVAGVKQEGAGA</sequence>